<accession>A0A2P2NNC1</accession>
<proteinExistence type="predicted"/>
<dbReference type="EMBL" id="GGEC01063477">
    <property type="protein sequence ID" value="MBX43961.1"/>
    <property type="molecule type" value="Transcribed_RNA"/>
</dbReference>
<feature type="region of interest" description="Disordered" evidence="1">
    <location>
        <begin position="38"/>
        <end position="61"/>
    </location>
</feature>
<sequence length="61" mass="6962">MQNFAIFLCLNRKCKCINLTKTCAPNILNYTKKIELKGSPSTERPQGHQNIAANLHAHWTH</sequence>
<name>A0A2P2NNC1_RHIMU</name>
<reference evidence="2" key="1">
    <citation type="submission" date="2018-02" db="EMBL/GenBank/DDBJ databases">
        <title>Rhizophora mucronata_Transcriptome.</title>
        <authorList>
            <person name="Meera S.P."/>
            <person name="Sreeshan A."/>
            <person name="Augustine A."/>
        </authorList>
    </citation>
    <scope>NUCLEOTIDE SEQUENCE</scope>
    <source>
        <tissue evidence="2">Leaf</tissue>
    </source>
</reference>
<feature type="compositionally biased region" description="Polar residues" evidence="1">
    <location>
        <begin position="39"/>
        <end position="52"/>
    </location>
</feature>
<evidence type="ECO:0000313" key="2">
    <source>
        <dbReference type="EMBL" id="MBX43961.1"/>
    </source>
</evidence>
<dbReference type="AlphaFoldDB" id="A0A2P2NNC1"/>
<evidence type="ECO:0000256" key="1">
    <source>
        <dbReference type="SAM" id="MobiDB-lite"/>
    </source>
</evidence>
<organism evidence="2">
    <name type="scientific">Rhizophora mucronata</name>
    <name type="common">Asiatic mangrove</name>
    <dbReference type="NCBI Taxonomy" id="61149"/>
    <lineage>
        <taxon>Eukaryota</taxon>
        <taxon>Viridiplantae</taxon>
        <taxon>Streptophyta</taxon>
        <taxon>Embryophyta</taxon>
        <taxon>Tracheophyta</taxon>
        <taxon>Spermatophyta</taxon>
        <taxon>Magnoliopsida</taxon>
        <taxon>eudicotyledons</taxon>
        <taxon>Gunneridae</taxon>
        <taxon>Pentapetalae</taxon>
        <taxon>rosids</taxon>
        <taxon>fabids</taxon>
        <taxon>Malpighiales</taxon>
        <taxon>Rhizophoraceae</taxon>
        <taxon>Rhizophora</taxon>
    </lineage>
</organism>
<protein>
    <submittedName>
        <fullName evidence="2">Uncharacterized protein</fullName>
    </submittedName>
</protein>